<feature type="region of interest" description="Disordered" evidence="1">
    <location>
        <begin position="70"/>
        <end position="89"/>
    </location>
</feature>
<keyword evidence="4" id="KW-1185">Reference proteome</keyword>
<keyword evidence="2" id="KW-0812">Transmembrane</keyword>
<proteinExistence type="predicted"/>
<evidence type="ECO:0000313" key="4">
    <source>
        <dbReference type="Proteomes" id="UP001642483"/>
    </source>
</evidence>
<accession>A0ABP0EXG6</accession>
<keyword evidence="2" id="KW-0472">Membrane</keyword>
<evidence type="ECO:0000256" key="1">
    <source>
        <dbReference type="SAM" id="MobiDB-lite"/>
    </source>
</evidence>
<reference evidence="3 4" key="1">
    <citation type="submission" date="2024-02" db="EMBL/GenBank/DDBJ databases">
        <authorList>
            <person name="Daric V."/>
            <person name="Darras S."/>
        </authorList>
    </citation>
    <scope>NUCLEOTIDE SEQUENCE [LARGE SCALE GENOMIC DNA]</scope>
</reference>
<name>A0ABP0EXG6_CLALP</name>
<comment type="caution">
    <text evidence="3">The sequence shown here is derived from an EMBL/GenBank/DDBJ whole genome shotgun (WGS) entry which is preliminary data.</text>
</comment>
<keyword evidence="2" id="KW-1133">Transmembrane helix</keyword>
<sequence>MDLFDKAHSGSYLKMYLIIFMLFALIMSSNGRKRSLNYRSIKACRGLINIKCKYLTRYCRTRSLFKRDIGNKQEESSEEFSKEDKNRTKRSPAGFIIKRVRFRVTCDLCRKFCW</sequence>
<feature type="transmembrane region" description="Helical" evidence="2">
    <location>
        <begin position="12"/>
        <end position="29"/>
    </location>
</feature>
<feature type="compositionally biased region" description="Basic and acidic residues" evidence="1">
    <location>
        <begin position="70"/>
        <end position="86"/>
    </location>
</feature>
<evidence type="ECO:0000313" key="3">
    <source>
        <dbReference type="EMBL" id="CAK8671083.1"/>
    </source>
</evidence>
<evidence type="ECO:0000256" key="2">
    <source>
        <dbReference type="SAM" id="Phobius"/>
    </source>
</evidence>
<dbReference type="EMBL" id="CAWYQH010000001">
    <property type="protein sequence ID" value="CAK8671083.1"/>
    <property type="molecule type" value="Genomic_DNA"/>
</dbReference>
<protein>
    <submittedName>
        <fullName evidence="3">Uncharacterized protein</fullName>
    </submittedName>
</protein>
<gene>
    <name evidence="3" type="ORF">CVLEPA_LOCUS104</name>
</gene>
<dbReference type="Proteomes" id="UP001642483">
    <property type="component" value="Unassembled WGS sequence"/>
</dbReference>
<organism evidence="3 4">
    <name type="scientific">Clavelina lepadiformis</name>
    <name type="common">Light-bulb sea squirt</name>
    <name type="synonym">Ascidia lepadiformis</name>
    <dbReference type="NCBI Taxonomy" id="159417"/>
    <lineage>
        <taxon>Eukaryota</taxon>
        <taxon>Metazoa</taxon>
        <taxon>Chordata</taxon>
        <taxon>Tunicata</taxon>
        <taxon>Ascidiacea</taxon>
        <taxon>Aplousobranchia</taxon>
        <taxon>Clavelinidae</taxon>
        <taxon>Clavelina</taxon>
    </lineage>
</organism>